<name>A0A7W9BIV5_9RHOB</name>
<comment type="caution">
    <text evidence="1">The sequence shown here is derived from an EMBL/GenBank/DDBJ whole genome shotgun (WGS) entry which is preliminary data.</text>
</comment>
<sequence>MSRLTRVKKVTTIAGTFAMALGIGFVMQYDDADAARYQPDAHIELRKPVLLVDYSPLTALDSMSPKAENPASVYMTSTSNLAVDPDSVKLIALIEDVEPVDSQSLFAQTQSNASPRRDCGISAVTAPNATGSVAMTVASECRADMPFTVSHNGLSFSAQTDAEGTAKLTVPALSEDATFFITFSDGKSFATSTYAPDASLYNRVVFQWEGHEGSYLQADDANIVLLGENVGAIPRFAQIYTFPADTDMATGLADIDVIAQVTDLNCGQALVAESFSIFPGVVDLAFKDIRITLPSCEQVGATLELKKVLGEQTLAAR</sequence>
<keyword evidence="2" id="KW-1185">Reference proteome</keyword>
<dbReference type="EMBL" id="JACIJM010000002">
    <property type="protein sequence ID" value="MBB5721368.1"/>
    <property type="molecule type" value="Genomic_DNA"/>
</dbReference>
<proteinExistence type="predicted"/>
<dbReference type="AlphaFoldDB" id="A0A7W9BIV5"/>
<evidence type="ECO:0000313" key="1">
    <source>
        <dbReference type="EMBL" id="MBB5721368.1"/>
    </source>
</evidence>
<dbReference type="RefSeq" id="WP_183526376.1">
    <property type="nucleotide sequence ID" value="NZ_JACIJM010000002.1"/>
</dbReference>
<dbReference type="Proteomes" id="UP000535415">
    <property type="component" value="Unassembled WGS sequence"/>
</dbReference>
<accession>A0A7W9BIV5</accession>
<protein>
    <submittedName>
        <fullName evidence="1">Uncharacterized protein</fullName>
    </submittedName>
</protein>
<evidence type="ECO:0000313" key="2">
    <source>
        <dbReference type="Proteomes" id="UP000535415"/>
    </source>
</evidence>
<organism evidence="1 2">
    <name type="scientific">Yoonia ponticola</name>
    <dbReference type="NCBI Taxonomy" id="1524255"/>
    <lineage>
        <taxon>Bacteria</taxon>
        <taxon>Pseudomonadati</taxon>
        <taxon>Pseudomonadota</taxon>
        <taxon>Alphaproteobacteria</taxon>
        <taxon>Rhodobacterales</taxon>
        <taxon>Paracoccaceae</taxon>
        <taxon>Yoonia</taxon>
    </lineage>
</organism>
<gene>
    <name evidence="1" type="ORF">FHS72_000975</name>
</gene>
<reference evidence="1 2" key="1">
    <citation type="submission" date="2020-08" db="EMBL/GenBank/DDBJ databases">
        <title>Genomic Encyclopedia of Type Strains, Phase IV (KMG-IV): sequencing the most valuable type-strain genomes for metagenomic binning, comparative biology and taxonomic classification.</title>
        <authorList>
            <person name="Goeker M."/>
        </authorList>
    </citation>
    <scope>NUCLEOTIDE SEQUENCE [LARGE SCALE GENOMIC DNA]</scope>
    <source>
        <strain evidence="1 2">DSM 101064</strain>
    </source>
</reference>